<name>S9QD71_9RHOB</name>
<protein>
    <submittedName>
        <fullName evidence="1">PssD</fullName>
    </submittedName>
</protein>
<comment type="caution">
    <text evidence="1">The sequence shown here is derived from an EMBL/GenBank/DDBJ whole genome shotgun (WGS) entry which is preliminary data.</text>
</comment>
<dbReference type="EMBL" id="AONI01000015">
    <property type="protein sequence ID" value="EPX77523.1"/>
    <property type="molecule type" value="Genomic_DNA"/>
</dbReference>
<proteinExistence type="predicted"/>
<dbReference type="Gene3D" id="3.40.50.2000">
    <property type="entry name" value="Glycogen Phosphorylase B"/>
    <property type="match status" value="1"/>
</dbReference>
<keyword evidence="2" id="KW-1185">Reference proteome</keyword>
<dbReference type="HOGENOM" id="CLU_064541_3_0_5"/>
<dbReference type="RefSeq" id="WP_021102594.1">
    <property type="nucleotide sequence ID" value="NZ_KE557314.1"/>
</dbReference>
<dbReference type="OrthoDB" id="555447at2"/>
<sequence length="143" mass="15445">MTRVLAASSGGGHWQQLRLLYGALEGSEVVFACAADVGETGVLPLPDCNLRTPLRLLVGLRAAWRMVRQVRPDLVVSTGAAPGAFVLIVAKLHGCRTVWIDSIANAERMSLSGRLTRRFADLWMTQWPAVSERTGAIYAGSVL</sequence>
<evidence type="ECO:0000313" key="2">
    <source>
        <dbReference type="Proteomes" id="UP000015351"/>
    </source>
</evidence>
<dbReference type="STRING" id="1123360.thalar_03247"/>
<accession>S9QD71</accession>
<dbReference type="InterPro" id="IPR013969">
    <property type="entry name" value="Oligosacch_biosynth_Alg14"/>
</dbReference>
<dbReference type="Pfam" id="PF08660">
    <property type="entry name" value="Alg14"/>
    <property type="match status" value="1"/>
</dbReference>
<dbReference type="AlphaFoldDB" id="S9QD71"/>
<dbReference type="Proteomes" id="UP000015351">
    <property type="component" value="Unassembled WGS sequence"/>
</dbReference>
<dbReference type="GO" id="GO:0006488">
    <property type="term" value="P:dolichol-linked oligosaccharide biosynthetic process"/>
    <property type="evidence" value="ECO:0007669"/>
    <property type="project" value="InterPro"/>
</dbReference>
<dbReference type="PATRIC" id="fig|1123360.3.peg.3217"/>
<organism evidence="1 2">
    <name type="scientific">Litoreibacter arenae DSM 19593</name>
    <dbReference type="NCBI Taxonomy" id="1123360"/>
    <lineage>
        <taxon>Bacteria</taxon>
        <taxon>Pseudomonadati</taxon>
        <taxon>Pseudomonadota</taxon>
        <taxon>Alphaproteobacteria</taxon>
        <taxon>Rhodobacterales</taxon>
        <taxon>Roseobacteraceae</taxon>
        <taxon>Litoreibacter</taxon>
    </lineage>
</organism>
<reference evidence="2" key="1">
    <citation type="journal article" date="2013" name="Stand. Genomic Sci.">
        <title>Genome sequence of the Litoreibacter arenae type strain (DSM 19593(T)), a member of the Roseobacter clade isolated from sea sand.</title>
        <authorList>
            <person name="Riedel T."/>
            <person name="Fiebig A."/>
            <person name="Petersen J."/>
            <person name="Gronow S."/>
            <person name="Kyrpides N.C."/>
            <person name="Goker M."/>
            <person name="Klenk H.P."/>
        </authorList>
    </citation>
    <scope>NUCLEOTIDE SEQUENCE [LARGE SCALE GENOMIC DNA]</scope>
    <source>
        <strain evidence="2">DSM 19593</strain>
    </source>
</reference>
<evidence type="ECO:0000313" key="1">
    <source>
        <dbReference type="EMBL" id="EPX77523.1"/>
    </source>
</evidence>
<dbReference type="SUPFAM" id="SSF53756">
    <property type="entry name" value="UDP-Glycosyltransferase/glycogen phosphorylase"/>
    <property type="match status" value="1"/>
</dbReference>
<dbReference type="eggNOG" id="COG0707">
    <property type="taxonomic scope" value="Bacteria"/>
</dbReference>
<gene>
    <name evidence="1" type="ORF">thalar_03247</name>
</gene>